<evidence type="ECO:0000256" key="1">
    <source>
        <dbReference type="ARBA" id="ARBA00001637"/>
    </source>
</evidence>
<comment type="subunit">
    <text evidence="20">Isoform MOCS1A and isoform MOCS1B probably form a heterooligomer.</text>
</comment>
<dbReference type="SFLD" id="SFLDG01383">
    <property type="entry name" value="cyclic_pyranopterin_phosphate"/>
    <property type="match status" value="1"/>
</dbReference>
<dbReference type="InterPro" id="IPR047594">
    <property type="entry name" value="MoaC_bact/euk"/>
</dbReference>
<evidence type="ECO:0000256" key="3">
    <source>
        <dbReference type="ARBA" id="ARBA00005046"/>
    </source>
</evidence>
<evidence type="ECO:0000256" key="19">
    <source>
        <dbReference type="ARBA" id="ARBA00054222"/>
    </source>
</evidence>
<dbReference type="SMART" id="SM00729">
    <property type="entry name" value="Elp3"/>
    <property type="match status" value="1"/>
</dbReference>
<dbReference type="RefSeq" id="XP_016609248.1">
    <property type="nucleotide sequence ID" value="XM_016752542.1"/>
</dbReference>
<dbReference type="GO" id="GO:0006777">
    <property type="term" value="P:Mo-molybdopterin cofactor biosynthetic process"/>
    <property type="evidence" value="ECO:0007669"/>
    <property type="project" value="UniProtKB-KW"/>
</dbReference>
<dbReference type="InterPro" id="IPR000385">
    <property type="entry name" value="MoaA_NifB_PqqE_Fe-S-bd_CS"/>
</dbReference>
<accession>A0A0L0HK58</accession>
<dbReference type="InterPro" id="IPR058240">
    <property type="entry name" value="rSAM_sf"/>
</dbReference>
<dbReference type="InterPro" id="IPR023045">
    <property type="entry name" value="MoaC"/>
</dbReference>
<comment type="similarity">
    <text evidence="5">In the N-terminal section; belongs to the radical SAM superfamily. MoaA family.</text>
</comment>
<dbReference type="SFLD" id="SFLDG01386">
    <property type="entry name" value="main_SPASM_domain-containing"/>
    <property type="match status" value="1"/>
</dbReference>
<dbReference type="EC" id="4.1.99.22" evidence="6"/>
<evidence type="ECO:0000256" key="11">
    <source>
        <dbReference type="ARBA" id="ARBA00022723"/>
    </source>
</evidence>
<dbReference type="EMBL" id="KQ257455">
    <property type="protein sequence ID" value="KND01209.1"/>
    <property type="molecule type" value="Genomic_DNA"/>
</dbReference>
<keyword evidence="15" id="KW-0342">GTP-binding</keyword>
<dbReference type="InParanoid" id="A0A0L0HK58"/>
<gene>
    <name evidence="22" type="ORF">SPPG_04299</name>
</gene>
<dbReference type="InterPro" id="IPR050105">
    <property type="entry name" value="MoCo_biosynth_MoaA/MoaC"/>
</dbReference>
<sequence length="572" mass="62719">MRFSLKRLLTAECRSTSKRSYSAAAAAALPEQAVPTTQERRKLHVREKLAAIEATRPFPQLTDTFGRQHSYLRISLTEKCNLRCTYCMPAEGVPLSPKDHILSTPEVLRLAKLFVTEGVTKIRLTGGEPTIRKDLMDIIAGLNDLRSIGLKTIGMTTNGLALKRKLPALREAGLDQLNISLDTLDVFKFELMTRRRGFQNVMDSITGAVSAGFDAVKLNAVVIKNVNDYEVVRFVELTKDMPINVRFIEYMPFDGNKWNEAKFVSYKNMLARIKETYPDVIKLTDDANDTSKAYAVPGFSGKFGFITSMSEHFCGSCNRLRLLADGNLKVCLFGNAEVNLRDAMRSGAQDDKLLDVIGAAVKRKKKQHAAGSTMAYAIPCTRVGRPAAMLPALPYRPIMPAQNCLRIPMRHHSTSSKLTHTDASGRATMVDVSSKTATLRTATAKGRVLMSAEAFSLVKTNAMKKGDVLTVAQIAGIHAAKQTGVLIPLCHPLPLSRIDVRLDLDDDNQCVDVAATVSCRGQTGVEMEAIVAVSVACCTVYDMCKAVDKGIRIHDIRVVEKTGGKSGDYKAD</sequence>
<keyword evidence="16" id="KW-0501">Molybdenum cofactor biosynthesis</keyword>
<dbReference type="VEuPathDB" id="FungiDB:SPPG_04299"/>
<organism evidence="22 23">
    <name type="scientific">Spizellomyces punctatus (strain DAOM BR117)</name>
    <dbReference type="NCBI Taxonomy" id="645134"/>
    <lineage>
        <taxon>Eukaryota</taxon>
        <taxon>Fungi</taxon>
        <taxon>Fungi incertae sedis</taxon>
        <taxon>Chytridiomycota</taxon>
        <taxon>Chytridiomycota incertae sedis</taxon>
        <taxon>Chytridiomycetes</taxon>
        <taxon>Spizellomycetales</taxon>
        <taxon>Spizellomycetaceae</taxon>
        <taxon>Spizellomyces</taxon>
    </lineage>
</organism>
<dbReference type="CDD" id="cd01420">
    <property type="entry name" value="MoaC_PE"/>
    <property type="match status" value="1"/>
</dbReference>
<dbReference type="AlphaFoldDB" id="A0A0L0HK58"/>
<dbReference type="GO" id="GO:0051539">
    <property type="term" value="F:4 iron, 4 sulfur cluster binding"/>
    <property type="evidence" value="ECO:0007669"/>
    <property type="project" value="UniProtKB-KW"/>
</dbReference>
<dbReference type="CDD" id="cd01335">
    <property type="entry name" value="Radical_SAM"/>
    <property type="match status" value="1"/>
</dbReference>
<dbReference type="InterPro" id="IPR002820">
    <property type="entry name" value="Mopterin_CF_biosynth-C_dom"/>
</dbReference>
<dbReference type="PANTHER" id="PTHR22960">
    <property type="entry name" value="MOLYBDOPTERIN COFACTOR SYNTHESIS PROTEIN A"/>
    <property type="match status" value="1"/>
</dbReference>
<comment type="function">
    <text evidence="19">Isoform MOCS1A and isoform MOCS1B probably form a complex that catalyzes the conversion of 5'-GTP to cyclic pyranopterin monophosphate (cPMP). MOCS1A catalyzes the cyclization of GTP to (8S)-3',8-cyclo-7,8-dihydroguanosine 5'-triphosphate and MOCS1B catalyzes the subsequent conversion of (8S)-3',8-cyclo-7,8-dihydroguanosine 5'-triphosphate to cPMP.</text>
</comment>
<name>A0A0L0HK58_SPIPD</name>
<dbReference type="Gene3D" id="3.30.70.640">
    <property type="entry name" value="Molybdopterin cofactor biosynthesis C (MoaC) domain"/>
    <property type="match status" value="1"/>
</dbReference>
<feature type="domain" description="Radical SAM core" evidence="21">
    <location>
        <begin position="64"/>
        <end position="279"/>
    </location>
</feature>
<protein>
    <recommendedName>
        <fullName evidence="8">Molybdenum cofactor biosynthesis protein 1</fullName>
        <ecNumber evidence="6">4.1.99.22</ecNumber>
        <ecNumber evidence="7">4.6.1.17</ecNumber>
    </recommendedName>
</protein>
<dbReference type="eggNOG" id="KOG2876">
    <property type="taxonomic scope" value="Eukaryota"/>
</dbReference>
<dbReference type="STRING" id="645134.A0A0L0HK58"/>
<dbReference type="Proteomes" id="UP000053201">
    <property type="component" value="Unassembled WGS sequence"/>
</dbReference>
<evidence type="ECO:0000259" key="21">
    <source>
        <dbReference type="PROSITE" id="PS51918"/>
    </source>
</evidence>
<dbReference type="NCBIfam" id="NF006870">
    <property type="entry name" value="PRK09364.1"/>
    <property type="match status" value="1"/>
</dbReference>
<dbReference type="SUPFAM" id="SSF102114">
    <property type="entry name" value="Radical SAM enzymes"/>
    <property type="match status" value="1"/>
</dbReference>
<evidence type="ECO:0000256" key="14">
    <source>
        <dbReference type="ARBA" id="ARBA00023014"/>
    </source>
</evidence>
<dbReference type="InterPro" id="IPR040064">
    <property type="entry name" value="MoaA-like"/>
</dbReference>
<dbReference type="SFLD" id="SFLDS00029">
    <property type="entry name" value="Radical_SAM"/>
    <property type="match status" value="1"/>
</dbReference>
<dbReference type="GO" id="GO:0061799">
    <property type="term" value="F:cyclic pyranopterin monophosphate synthase activity"/>
    <property type="evidence" value="ECO:0007669"/>
    <property type="project" value="UniProtKB-EC"/>
</dbReference>
<comment type="cofactor">
    <cofactor evidence="2">
        <name>[4Fe-4S] cluster</name>
        <dbReference type="ChEBI" id="CHEBI:49883"/>
    </cofactor>
</comment>
<dbReference type="SFLD" id="SFLDG01067">
    <property type="entry name" value="SPASM/twitch_domain_containing"/>
    <property type="match status" value="1"/>
</dbReference>
<dbReference type="Pfam" id="PF01967">
    <property type="entry name" value="MoaC"/>
    <property type="match status" value="1"/>
</dbReference>
<dbReference type="InterPro" id="IPR007197">
    <property type="entry name" value="rSAM"/>
</dbReference>
<dbReference type="Pfam" id="PF06463">
    <property type="entry name" value="Mob_synth_C"/>
    <property type="match status" value="1"/>
</dbReference>
<evidence type="ECO:0000256" key="16">
    <source>
        <dbReference type="ARBA" id="ARBA00023150"/>
    </source>
</evidence>
<dbReference type="NCBIfam" id="TIGR02666">
    <property type="entry name" value="moaA"/>
    <property type="match status" value="1"/>
</dbReference>
<dbReference type="HAMAP" id="MF_01225_B">
    <property type="entry name" value="MoaA_B"/>
    <property type="match status" value="1"/>
</dbReference>
<comment type="catalytic activity">
    <reaction evidence="1">
        <text>(8S)-3',8-cyclo-7,8-dihydroguanosine 5'-triphosphate = cyclic pyranopterin phosphate + diphosphate</text>
        <dbReference type="Rhea" id="RHEA:49580"/>
        <dbReference type="ChEBI" id="CHEBI:33019"/>
        <dbReference type="ChEBI" id="CHEBI:59648"/>
        <dbReference type="ChEBI" id="CHEBI:131766"/>
        <dbReference type="EC" id="4.6.1.17"/>
    </reaction>
</comment>
<evidence type="ECO:0000256" key="18">
    <source>
        <dbReference type="ARBA" id="ARBA00048697"/>
    </source>
</evidence>
<evidence type="ECO:0000256" key="2">
    <source>
        <dbReference type="ARBA" id="ARBA00001966"/>
    </source>
</evidence>
<dbReference type="PANTHER" id="PTHR22960:SF0">
    <property type="entry name" value="MOLYBDENUM COFACTOR BIOSYNTHESIS PROTEIN 1"/>
    <property type="match status" value="1"/>
</dbReference>
<dbReference type="EC" id="4.6.1.17" evidence="7"/>
<dbReference type="PROSITE" id="PS51918">
    <property type="entry name" value="RADICAL_SAM"/>
    <property type="match status" value="1"/>
</dbReference>
<dbReference type="InterPro" id="IPR010505">
    <property type="entry name" value="MoaA_twitch"/>
</dbReference>
<comment type="catalytic activity">
    <reaction evidence="18">
        <text>GTP + AH2 + S-adenosyl-L-methionine = (8S)-3',8-cyclo-7,8-dihydroguanosine 5'-triphosphate + 5'-deoxyadenosine + L-methionine + A + H(+)</text>
        <dbReference type="Rhea" id="RHEA:49576"/>
        <dbReference type="ChEBI" id="CHEBI:13193"/>
        <dbReference type="ChEBI" id="CHEBI:15378"/>
        <dbReference type="ChEBI" id="CHEBI:17319"/>
        <dbReference type="ChEBI" id="CHEBI:17499"/>
        <dbReference type="ChEBI" id="CHEBI:37565"/>
        <dbReference type="ChEBI" id="CHEBI:57844"/>
        <dbReference type="ChEBI" id="CHEBI:59789"/>
        <dbReference type="ChEBI" id="CHEBI:131766"/>
        <dbReference type="EC" id="4.1.99.22"/>
    </reaction>
</comment>
<comment type="similarity">
    <text evidence="4">In the C-terminal section; belongs to the MoaC family.</text>
</comment>
<dbReference type="NCBIfam" id="TIGR00581">
    <property type="entry name" value="moaC"/>
    <property type="match status" value="1"/>
</dbReference>
<dbReference type="InterPro" id="IPR006638">
    <property type="entry name" value="Elp3/MiaA/NifB-like_rSAM"/>
</dbReference>
<evidence type="ECO:0000256" key="10">
    <source>
        <dbReference type="ARBA" id="ARBA00022691"/>
    </source>
</evidence>
<dbReference type="InterPro" id="IPR036522">
    <property type="entry name" value="MoaC_sf"/>
</dbReference>
<comment type="pathway">
    <text evidence="3">Cofactor biosynthesis; molybdopterin biosynthesis.</text>
</comment>
<evidence type="ECO:0000256" key="4">
    <source>
        <dbReference type="ARBA" id="ARBA00008484"/>
    </source>
</evidence>
<dbReference type="HAMAP" id="MF_01224_B">
    <property type="entry name" value="MoaC_B"/>
    <property type="match status" value="1"/>
</dbReference>
<evidence type="ECO:0000313" key="23">
    <source>
        <dbReference type="Proteomes" id="UP000053201"/>
    </source>
</evidence>
<evidence type="ECO:0000256" key="17">
    <source>
        <dbReference type="ARBA" id="ARBA00023239"/>
    </source>
</evidence>
<keyword evidence="12" id="KW-0547">Nucleotide-binding</keyword>
<keyword evidence="11" id="KW-0479">Metal-binding</keyword>
<dbReference type="InterPro" id="IPR013483">
    <property type="entry name" value="MoaA"/>
</dbReference>
<keyword evidence="9" id="KW-0004">4Fe-4S</keyword>
<keyword evidence="13" id="KW-0408">Iron</keyword>
<evidence type="ECO:0000256" key="12">
    <source>
        <dbReference type="ARBA" id="ARBA00022741"/>
    </source>
</evidence>
<dbReference type="GO" id="GO:0061798">
    <property type="term" value="F:GTP 3',8'-cyclase activity"/>
    <property type="evidence" value="ECO:0007669"/>
    <property type="project" value="UniProtKB-EC"/>
</dbReference>
<evidence type="ECO:0000256" key="7">
    <source>
        <dbReference type="ARBA" id="ARBA00012575"/>
    </source>
</evidence>
<dbReference type="GeneID" id="27687756"/>
<evidence type="ECO:0000256" key="13">
    <source>
        <dbReference type="ARBA" id="ARBA00023004"/>
    </source>
</evidence>
<keyword evidence="14" id="KW-0411">Iron-sulfur</keyword>
<dbReference type="InterPro" id="IPR013785">
    <property type="entry name" value="Aldolase_TIM"/>
</dbReference>
<dbReference type="OrthoDB" id="429626at2759"/>
<evidence type="ECO:0000256" key="5">
    <source>
        <dbReference type="ARBA" id="ARBA00009862"/>
    </source>
</evidence>
<dbReference type="FunFam" id="3.20.20.70:FF:000117">
    <property type="entry name" value="molybdenum cofactor biosynthesis protein 1"/>
    <property type="match status" value="1"/>
</dbReference>
<evidence type="ECO:0000256" key="9">
    <source>
        <dbReference type="ARBA" id="ARBA00022485"/>
    </source>
</evidence>
<evidence type="ECO:0000256" key="8">
    <source>
        <dbReference type="ARBA" id="ARBA00015273"/>
    </source>
</evidence>
<evidence type="ECO:0000256" key="15">
    <source>
        <dbReference type="ARBA" id="ARBA00023134"/>
    </source>
</evidence>
<dbReference type="OMA" id="QTVHMTS"/>
<keyword evidence="10" id="KW-0949">S-adenosyl-L-methionine</keyword>
<dbReference type="SUPFAM" id="SSF55040">
    <property type="entry name" value="Molybdenum cofactor biosynthesis protein C, MoaC"/>
    <property type="match status" value="1"/>
</dbReference>
<reference evidence="22 23" key="1">
    <citation type="submission" date="2009-08" db="EMBL/GenBank/DDBJ databases">
        <title>The Genome Sequence of Spizellomyces punctatus strain DAOM BR117.</title>
        <authorList>
            <consortium name="The Broad Institute Genome Sequencing Platform"/>
            <person name="Russ C."/>
            <person name="Cuomo C."/>
            <person name="Shea T."/>
            <person name="Young S.K."/>
            <person name="Zeng Q."/>
            <person name="Koehrsen M."/>
            <person name="Haas B."/>
            <person name="Borodovsky M."/>
            <person name="Guigo R."/>
            <person name="Alvarado L."/>
            <person name="Berlin A."/>
            <person name="Bochicchio J."/>
            <person name="Borenstein D."/>
            <person name="Chapman S."/>
            <person name="Chen Z."/>
            <person name="Engels R."/>
            <person name="Freedman E."/>
            <person name="Gellesch M."/>
            <person name="Goldberg J."/>
            <person name="Griggs A."/>
            <person name="Gujja S."/>
            <person name="Heiman D."/>
            <person name="Hepburn T."/>
            <person name="Howarth C."/>
            <person name="Jen D."/>
            <person name="Larson L."/>
            <person name="Lewis B."/>
            <person name="Mehta T."/>
            <person name="Park D."/>
            <person name="Pearson M."/>
            <person name="Roberts A."/>
            <person name="Saif S."/>
            <person name="Shenoy N."/>
            <person name="Sisk P."/>
            <person name="Stolte C."/>
            <person name="Sykes S."/>
            <person name="Thomson T."/>
            <person name="Walk T."/>
            <person name="White J."/>
            <person name="Yandava C."/>
            <person name="Burger G."/>
            <person name="Gray M.W."/>
            <person name="Holland P.W.H."/>
            <person name="King N."/>
            <person name="Lang F.B.F."/>
            <person name="Roger A.J."/>
            <person name="Ruiz-Trillo I."/>
            <person name="Lander E."/>
            <person name="Nusbaum C."/>
        </authorList>
    </citation>
    <scope>NUCLEOTIDE SEQUENCE [LARGE SCALE GENOMIC DNA]</scope>
    <source>
        <strain evidence="22 23">DAOM BR117</strain>
    </source>
</reference>
<dbReference type="UniPathway" id="UPA00344"/>
<evidence type="ECO:0000313" key="22">
    <source>
        <dbReference type="EMBL" id="KND01209.1"/>
    </source>
</evidence>
<proteinExistence type="inferred from homology"/>
<evidence type="ECO:0000256" key="6">
    <source>
        <dbReference type="ARBA" id="ARBA00012167"/>
    </source>
</evidence>
<dbReference type="GO" id="GO:0046872">
    <property type="term" value="F:metal ion binding"/>
    <property type="evidence" value="ECO:0007669"/>
    <property type="project" value="UniProtKB-KW"/>
</dbReference>
<keyword evidence="17" id="KW-0456">Lyase</keyword>
<dbReference type="Gene3D" id="3.20.20.70">
    <property type="entry name" value="Aldolase class I"/>
    <property type="match status" value="1"/>
</dbReference>
<keyword evidence="23" id="KW-1185">Reference proteome</keyword>
<dbReference type="Pfam" id="PF04055">
    <property type="entry name" value="Radical_SAM"/>
    <property type="match status" value="1"/>
</dbReference>
<dbReference type="GO" id="GO:0005525">
    <property type="term" value="F:GTP binding"/>
    <property type="evidence" value="ECO:0007669"/>
    <property type="project" value="UniProtKB-KW"/>
</dbReference>
<dbReference type="PROSITE" id="PS01305">
    <property type="entry name" value="MOAA_NIFB_PQQE"/>
    <property type="match status" value="1"/>
</dbReference>
<dbReference type="CDD" id="cd21117">
    <property type="entry name" value="Twitch_MoaA"/>
    <property type="match status" value="1"/>
</dbReference>
<evidence type="ECO:0000256" key="20">
    <source>
        <dbReference type="ARBA" id="ARBA00063038"/>
    </source>
</evidence>